<comment type="caution">
    <text evidence="5">The sequence shown here is derived from an EMBL/GenBank/DDBJ whole genome shotgun (WGS) entry which is preliminary data.</text>
</comment>
<dbReference type="EMBL" id="BAAAPZ010000002">
    <property type="protein sequence ID" value="GAA2088778.1"/>
    <property type="molecule type" value="Genomic_DNA"/>
</dbReference>
<dbReference type="InterPro" id="IPR019079">
    <property type="entry name" value="Capsule_synth_CapA"/>
</dbReference>
<feature type="compositionally biased region" description="Low complexity" evidence="2">
    <location>
        <begin position="98"/>
        <end position="107"/>
    </location>
</feature>
<dbReference type="SMART" id="SM00854">
    <property type="entry name" value="PGA_cap"/>
    <property type="match status" value="1"/>
</dbReference>
<evidence type="ECO:0000259" key="4">
    <source>
        <dbReference type="SMART" id="SM00854"/>
    </source>
</evidence>
<comment type="similarity">
    <text evidence="1">Belongs to the CapA family.</text>
</comment>
<dbReference type="InterPro" id="IPR029052">
    <property type="entry name" value="Metallo-depent_PP-like"/>
</dbReference>
<evidence type="ECO:0000256" key="1">
    <source>
        <dbReference type="ARBA" id="ARBA00005662"/>
    </source>
</evidence>
<dbReference type="PANTHER" id="PTHR33393">
    <property type="entry name" value="POLYGLUTAMINE SYNTHESIS ACCESSORY PROTEIN RV0574C-RELATED"/>
    <property type="match status" value="1"/>
</dbReference>
<feature type="domain" description="Capsule synthesis protein CapA" evidence="4">
    <location>
        <begin position="128"/>
        <end position="372"/>
    </location>
</feature>
<evidence type="ECO:0000256" key="3">
    <source>
        <dbReference type="SAM" id="Phobius"/>
    </source>
</evidence>
<reference evidence="5 6" key="1">
    <citation type="journal article" date="2019" name="Int. J. Syst. Evol. Microbiol.">
        <title>The Global Catalogue of Microorganisms (GCM) 10K type strain sequencing project: providing services to taxonomists for standard genome sequencing and annotation.</title>
        <authorList>
            <consortium name="The Broad Institute Genomics Platform"/>
            <consortium name="The Broad Institute Genome Sequencing Center for Infectious Disease"/>
            <person name="Wu L."/>
            <person name="Ma J."/>
        </authorList>
    </citation>
    <scope>NUCLEOTIDE SEQUENCE [LARGE SCALE GENOMIC DNA]</scope>
    <source>
        <strain evidence="5 6">JCM 15900</strain>
    </source>
</reference>
<organism evidence="5 6">
    <name type="scientific">Brevibacterium salitolerans</name>
    <dbReference type="NCBI Taxonomy" id="1403566"/>
    <lineage>
        <taxon>Bacteria</taxon>
        <taxon>Bacillati</taxon>
        <taxon>Actinomycetota</taxon>
        <taxon>Actinomycetes</taxon>
        <taxon>Micrococcales</taxon>
        <taxon>Brevibacteriaceae</taxon>
        <taxon>Brevibacterium</taxon>
    </lineage>
</organism>
<dbReference type="Pfam" id="PF09587">
    <property type="entry name" value="PGA_cap"/>
    <property type="match status" value="1"/>
</dbReference>
<feature type="transmembrane region" description="Helical" evidence="3">
    <location>
        <begin position="67"/>
        <end position="88"/>
    </location>
</feature>
<keyword evidence="3" id="KW-1133">Transmembrane helix</keyword>
<name>A0ABN2WBW4_9MICO</name>
<keyword evidence="3" id="KW-0812">Transmembrane</keyword>
<dbReference type="PANTHER" id="PTHR33393:SF13">
    <property type="entry name" value="PGA BIOSYNTHESIS PROTEIN CAPA"/>
    <property type="match status" value="1"/>
</dbReference>
<evidence type="ECO:0000256" key="2">
    <source>
        <dbReference type="SAM" id="MobiDB-lite"/>
    </source>
</evidence>
<proteinExistence type="inferred from homology"/>
<protein>
    <recommendedName>
        <fullName evidence="4">Capsule synthesis protein CapA domain-containing protein</fullName>
    </recommendedName>
</protein>
<sequence>MSKRRRPVYLLAERRPDGAVIPPASVLPAAAKGPAGSGPAEGARASTGTAHRRADGRRAGRRHGTGLAAAVTALALVGAGAVAVTFAVRHTDAADGTASAPRASSPARSEDGRPAAAPERASDPASFSFAFAGDVHFERQLRSVADDPEGLAALRPYFADADLAVVNLETAITSGGTRLPTKDFAFRAPESALTTLANAGIDAITMANNHAADYGDSGLADTLAAAQDSPVEIFGIGEDADAAFAPLSTHLDGAEVAVLASSALWEDTYEHHEATDTAPGIAAFVEPERMLTEVEAAARTHDVVIAYMHMGEEGSTCVRDVDARRAEQLVDAGADIVVAAHAHRLAGMGHQDMGPSGEAFVAYGLGNFVWYTGGSGPSSHTGVLSLDVEVPFPGAEDPGTRVTDFEFQPMVIGSDGIPRVPDAGTVSQIESEVAAANRCSPIGG</sequence>
<dbReference type="CDD" id="cd07381">
    <property type="entry name" value="MPP_CapA"/>
    <property type="match status" value="1"/>
</dbReference>
<dbReference type="SUPFAM" id="SSF56300">
    <property type="entry name" value="Metallo-dependent phosphatases"/>
    <property type="match status" value="1"/>
</dbReference>
<feature type="region of interest" description="Disordered" evidence="2">
    <location>
        <begin position="19"/>
        <end position="63"/>
    </location>
</feature>
<feature type="compositionally biased region" description="Low complexity" evidence="2">
    <location>
        <begin position="28"/>
        <end position="49"/>
    </location>
</feature>
<dbReference type="RefSeq" id="WP_344334721.1">
    <property type="nucleotide sequence ID" value="NZ_BAAAPZ010000002.1"/>
</dbReference>
<feature type="region of interest" description="Disordered" evidence="2">
    <location>
        <begin position="93"/>
        <end position="122"/>
    </location>
</feature>
<dbReference type="Proteomes" id="UP001500984">
    <property type="component" value="Unassembled WGS sequence"/>
</dbReference>
<accession>A0ABN2WBW4</accession>
<keyword evidence="6" id="KW-1185">Reference proteome</keyword>
<evidence type="ECO:0000313" key="5">
    <source>
        <dbReference type="EMBL" id="GAA2088778.1"/>
    </source>
</evidence>
<dbReference type="InterPro" id="IPR052169">
    <property type="entry name" value="CW_Biosynth-Accessory"/>
</dbReference>
<gene>
    <name evidence="5" type="ORF">GCM10009823_04110</name>
</gene>
<dbReference type="Gene3D" id="3.60.21.10">
    <property type="match status" value="1"/>
</dbReference>
<evidence type="ECO:0000313" key="6">
    <source>
        <dbReference type="Proteomes" id="UP001500984"/>
    </source>
</evidence>
<keyword evidence="3" id="KW-0472">Membrane</keyword>